<name>A0A2I1GSJ9_9GLOM</name>
<dbReference type="EMBL" id="LLXI01000766">
    <property type="protein sequence ID" value="PKY49622.1"/>
    <property type="molecule type" value="Genomic_DNA"/>
</dbReference>
<dbReference type="Proteomes" id="UP000234323">
    <property type="component" value="Unassembled WGS sequence"/>
</dbReference>
<gene>
    <name evidence="1" type="ORF">RhiirA4_465689</name>
</gene>
<dbReference type="VEuPathDB" id="FungiDB:FUN_004269"/>
<evidence type="ECO:0000313" key="1">
    <source>
        <dbReference type="EMBL" id="PKY49622.1"/>
    </source>
</evidence>
<reference evidence="1 2" key="1">
    <citation type="submission" date="2015-10" db="EMBL/GenBank/DDBJ databases">
        <title>Genome analyses suggest a sexual origin of heterokaryosis in a supposedly ancient asexual fungus.</title>
        <authorList>
            <person name="Ropars J."/>
            <person name="Sedzielewska K."/>
            <person name="Noel J."/>
            <person name="Charron P."/>
            <person name="Farinelli L."/>
            <person name="Marton T."/>
            <person name="Kruger M."/>
            <person name="Pelin A."/>
            <person name="Brachmann A."/>
            <person name="Corradi N."/>
        </authorList>
    </citation>
    <scope>NUCLEOTIDE SEQUENCE [LARGE SCALE GENOMIC DNA]</scope>
    <source>
        <strain evidence="1 2">A4</strain>
    </source>
</reference>
<dbReference type="VEuPathDB" id="FungiDB:RhiirA1_473906"/>
<organism evidence="1 2">
    <name type="scientific">Rhizophagus irregularis</name>
    <dbReference type="NCBI Taxonomy" id="588596"/>
    <lineage>
        <taxon>Eukaryota</taxon>
        <taxon>Fungi</taxon>
        <taxon>Fungi incertae sedis</taxon>
        <taxon>Mucoromycota</taxon>
        <taxon>Glomeromycotina</taxon>
        <taxon>Glomeromycetes</taxon>
        <taxon>Glomerales</taxon>
        <taxon>Glomeraceae</taxon>
        <taxon>Rhizophagus</taxon>
    </lineage>
</organism>
<evidence type="ECO:0000313" key="2">
    <source>
        <dbReference type="Proteomes" id="UP000234323"/>
    </source>
</evidence>
<comment type="caution">
    <text evidence="1">The sequence shown here is derived from an EMBL/GenBank/DDBJ whole genome shotgun (WGS) entry which is preliminary data.</text>
</comment>
<dbReference type="VEuPathDB" id="FungiDB:RhiirFUN_016751"/>
<accession>A0A2I1GSJ9</accession>
<proteinExistence type="predicted"/>
<dbReference type="AlphaFoldDB" id="A0A2I1GSJ9"/>
<keyword evidence="2" id="KW-1185">Reference proteome</keyword>
<protein>
    <submittedName>
        <fullName evidence="1">Uncharacterized protein</fullName>
    </submittedName>
</protein>
<sequence length="164" mass="19248">MAVNTQHTPRSTPALPILHWTFTPKCILKVTYQAAITISSIPKNHRLRDNLRHIISNLPKNIEILKHNHFHYRLLSYNDYLIQVIRNQLWFAEWFAARHLNNFAHLEYFTDGSFNAEPSSPEFQMGYGWTTSNLQEFNWTHNGAVEYMPSSTKGHFDCFNRVSL</sequence>